<evidence type="ECO:0000256" key="1">
    <source>
        <dbReference type="SAM" id="Phobius"/>
    </source>
</evidence>
<evidence type="ECO:0000313" key="3">
    <source>
        <dbReference type="Proteomes" id="UP000503447"/>
    </source>
</evidence>
<dbReference type="AlphaFoldDB" id="A0A6M5YZJ0"/>
<gene>
    <name evidence="2" type="ORF">FTUN_7081</name>
</gene>
<accession>A0A6M5YZJ0</accession>
<dbReference type="KEGG" id="ftj:FTUN_7081"/>
<keyword evidence="1" id="KW-1133">Transmembrane helix</keyword>
<evidence type="ECO:0000313" key="2">
    <source>
        <dbReference type="EMBL" id="QJW99469.1"/>
    </source>
</evidence>
<protein>
    <submittedName>
        <fullName evidence="2">Uncharacterized protein</fullName>
    </submittedName>
</protein>
<proteinExistence type="predicted"/>
<dbReference type="RefSeq" id="WP_171474430.1">
    <property type="nucleotide sequence ID" value="NZ_CP053452.2"/>
</dbReference>
<organism evidence="2 3">
    <name type="scientific">Frigoriglobus tundricola</name>
    <dbReference type="NCBI Taxonomy" id="2774151"/>
    <lineage>
        <taxon>Bacteria</taxon>
        <taxon>Pseudomonadati</taxon>
        <taxon>Planctomycetota</taxon>
        <taxon>Planctomycetia</taxon>
        <taxon>Gemmatales</taxon>
        <taxon>Gemmataceae</taxon>
        <taxon>Frigoriglobus</taxon>
    </lineage>
</organism>
<reference evidence="3" key="1">
    <citation type="submission" date="2020-05" db="EMBL/GenBank/DDBJ databases">
        <title>Frigoriglobus tundricola gen. nov., sp. nov., a psychrotolerant cellulolytic planctomycete of the family Gemmataceae with two divergent copies of 16S rRNA gene.</title>
        <authorList>
            <person name="Kulichevskaya I.S."/>
            <person name="Ivanova A.A."/>
            <person name="Naumoff D.G."/>
            <person name="Beletsky A.V."/>
            <person name="Rijpstra W.I.C."/>
            <person name="Sinninghe Damste J.S."/>
            <person name="Mardanov A.V."/>
            <person name="Ravin N.V."/>
            <person name="Dedysh S.N."/>
        </authorList>
    </citation>
    <scope>NUCLEOTIDE SEQUENCE [LARGE SCALE GENOMIC DNA]</scope>
    <source>
        <strain evidence="3">PL17</strain>
    </source>
</reference>
<feature type="transmembrane region" description="Helical" evidence="1">
    <location>
        <begin position="81"/>
        <end position="101"/>
    </location>
</feature>
<feature type="transmembrane region" description="Helical" evidence="1">
    <location>
        <begin position="7"/>
        <end position="28"/>
    </location>
</feature>
<keyword evidence="1" id="KW-0472">Membrane</keyword>
<keyword evidence="1" id="KW-0812">Transmembrane</keyword>
<dbReference type="EMBL" id="CP053452">
    <property type="protein sequence ID" value="QJW99469.1"/>
    <property type="molecule type" value="Genomic_DNA"/>
</dbReference>
<dbReference type="Proteomes" id="UP000503447">
    <property type="component" value="Chromosome"/>
</dbReference>
<name>A0A6M5YZJ0_9BACT</name>
<sequence length="109" mass="11780">MQTVTRWYHFVAYFFGGAFLANTIPHLVSGIMGSPFQSPFATPSGEGLSSATVNVLWGVVNLVLAYLLIARVGRFDLRKTTHVVVLGTGVLLMALMGAQHFGRFHGGNL</sequence>
<keyword evidence="3" id="KW-1185">Reference proteome</keyword>
<feature type="transmembrane region" description="Helical" evidence="1">
    <location>
        <begin position="48"/>
        <end position="69"/>
    </location>
</feature>